<dbReference type="PROSITE" id="PS51257">
    <property type="entry name" value="PROKAR_LIPOPROTEIN"/>
    <property type="match status" value="1"/>
</dbReference>
<dbReference type="Gene3D" id="2.50.20.10">
    <property type="entry name" value="Lipoprotein localisation LolA/LolB/LppX"/>
    <property type="match status" value="1"/>
</dbReference>
<dbReference type="InterPro" id="IPR029046">
    <property type="entry name" value="LolA/LolB/LppX"/>
</dbReference>
<keyword evidence="10" id="KW-0143">Chaperone</keyword>
<gene>
    <name evidence="13" type="ORF">KDM89_02135</name>
</gene>
<evidence type="ECO:0000256" key="3">
    <source>
        <dbReference type="ARBA" id="ARBA00011245"/>
    </source>
</evidence>
<evidence type="ECO:0000256" key="4">
    <source>
        <dbReference type="ARBA" id="ARBA00016202"/>
    </source>
</evidence>
<evidence type="ECO:0000313" key="13">
    <source>
        <dbReference type="EMBL" id="MBR7780926.1"/>
    </source>
</evidence>
<dbReference type="InterPro" id="IPR004565">
    <property type="entry name" value="OM_lipoprot_LolB"/>
</dbReference>
<dbReference type="GO" id="GO:0009279">
    <property type="term" value="C:cell outer membrane"/>
    <property type="evidence" value="ECO:0007669"/>
    <property type="project" value="UniProtKB-SubCell"/>
</dbReference>
<name>A0A941I4V6_9BURK</name>
<keyword evidence="5" id="KW-0813">Transport</keyword>
<comment type="caution">
    <text evidence="13">The sequence shown here is derived from an EMBL/GenBank/DDBJ whole genome shotgun (WGS) entry which is preliminary data.</text>
</comment>
<evidence type="ECO:0000256" key="9">
    <source>
        <dbReference type="ARBA" id="ARBA00023139"/>
    </source>
</evidence>
<dbReference type="Pfam" id="PF03550">
    <property type="entry name" value="LolB"/>
    <property type="match status" value="1"/>
</dbReference>
<accession>A0A941I4V6</accession>
<evidence type="ECO:0000313" key="14">
    <source>
        <dbReference type="Proteomes" id="UP000680067"/>
    </source>
</evidence>
<dbReference type="EMBL" id="JAGSPN010000001">
    <property type="protein sequence ID" value="MBR7780926.1"/>
    <property type="molecule type" value="Genomic_DNA"/>
</dbReference>
<dbReference type="GO" id="GO:0015031">
    <property type="term" value="P:protein transport"/>
    <property type="evidence" value="ECO:0007669"/>
    <property type="project" value="UniProtKB-KW"/>
</dbReference>
<keyword evidence="12 13" id="KW-0449">Lipoprotein</keyword>
<organism evidence="13 14">
    <name type="scientific">Undibacterium luofuense</name>
    <dbReference type="NCBI Taxonomy" id="2828733"/>
    <lineage>
        <taxon>Bacteria</taxon>
        <taxon>Pseudomonadati</taxon>
        <taxon>Pseudomonadota</taxon>
        <taxon>Betaproteobacteria</taxon>
        <taxon>Burkholderiales</taxon>
        <taxon>Oxalobacteraceae</taxon>
        <taxon>Undibacterium</taxon>
    </lineage>
</organism>
<proteinExistence type="inferred from homology"/>
<reference evidence="13" key="1">
    <citation type="submission" date="2021-04" db="EMBL/GenBank/DDBJ databases">
        <title>novel species isolated from subtropical streams in China.</title>
        <authorList>
            <person name="Lu H."/>
        </authorList>
    </citation>
    <scope>NUCLEOTIDE SEQUENCE</scope>
    <source>
        <strain evidence="13">LFS511W</strain>
    </source>
</reference>
<comment type="subcellular location">
    <subcellularLocation>
        <location evidence="1">Cell outer membrane</location>
        <topology evidence="1">Lipid-anchor</topology>
    </subcellularLocation>
</comment>
<evidence type="ECO:0000256" key="10">
    <source>
        <dbReference type="ARBA" id="ARBA00023186"/>
    </source>
</evidence>
<dbReference type="CDD" id="cd16326">
    <property type="entry name" value="LolB"/>
    <property type="match status" value="1"/>
</dbReference>
<keyword evidence="7" id="KW-0653">Protein transport</keyword>
<dbReference type="Proteomes" id="UP000680067">
    <property type="component" value="Unassembled WGS sequence"/>
</dbReference>
<comment type="similarity">
    <text evidence="2">Belongs to the LolB family.</text>
</comment>
<evidence type="ECO:0000256" key="6">
    <source>
        <dbReference type="ARBA" id="ARBA00022729"/>
    </source>
</evidence>
<keyword evidence="9" id="KW-0564">Palmitate</keyword>
<dbReference type="SUPFAM" id="SSF89392">
    <property type="entry name" value="Prokaryotic lipoproteins and lipoprotein localization factors"/>
    <property type="match status" value="1"/>
</dbReference>
<keyword evidence="11" id="KW-0998">Cell outer membrane</keyword>
<keyword evidence="14" id="KW-1185">Reference proteome</keyword>
<evidence type="ECO:0000256" key="8">
    <source>
        <dbReference type="ARBA" id="ARBA00023136"/>
    </source>
</evidence>
<evidence type="ECO:0000256" key="5">
    <source>
        <dbReference type="ARBA" id="ARBA00022448"/>
    </source>
</evidence>
<evidence type="ECO:0000256" key="2">
    <source>
        <dbReference type="ARBA" id="ARBA00009696"/>
    </source>
</evidence>
<keyword evidence="6" id="KW-0732">Signal</keyword>
<comment type="subunit">
    <text evidence="3">Monomer.</text>
</comment>
<keyword evidence="8" id="KW-0472">Membrane</keyword>
<evidence type="ECO:0000256" key="11">
    <source>
        <dbReference type="ARBA" id="ARBA00023237"/>
    </source>
</evidence>
<protein>
    <recommendedName>
        <fullName evidence="4">Outer-membrane lipoprotein LolB</fullName>
    </recommendedName>
</protein>
<evidence type="ECO:0000256" key="1">
    <source>
        <dbReference type="ARBA" id="ARBA00004459"/>
    </source>
</evidence>
<sequence>MPSIFSRPLPSMMAVIFCAISLSGCQSLSPVAHVQKNINQTAEQSDAFSCSGKLFIRYNIQGKPQQFPGRFDWSQQKDKLEIQIYSPVGQTIARVTEQPEQASLEQPGKPAIVSANLDQLLEEVLRYPLPASGMKGWLQGKIKNADGQFILLNPEDQSLEQSGWKLRFASWYAAGKPKRIDISGYTEQAGEVIIQIVLEAED</sequence>
<evidence type="ECO:0000256" key="7">
    <source>
        <dbReference type="ARBA" id="ARBA00022927"/>
    </source>
</evidence>
<evidence type="ECO:0000256" key="12">
    <source>
        <dbReference type="ARBA" id="ARBA00023288"/>
    </source>
</evidence>
<dbReference type="AlphaFoldDB" id="A0A941I4V6"/>